<gene>
    <name evidence="2" type="ORF">P167DRAFT_534025</name>
</gene>
<proteinExistence type="predicted"/>
<accession>A0A3N4KYR4</accession>
<feature type="region of interest" description="Disordered" evidence="1">
    <location>
        <begin position="1"/>
        <end position="20"/>
    </location>
</feature>
<dbReference type="OrthoDB" id="1872379at2759"/>
<evidence type="ECO:0008006" key="4">
    <source>
        <dbReference type="Google" id="ProtNLM"/>
    </source>
</evidence>
<dbReference type="AlphaFoldDB" id="A0A3N4KYR4"/>
<reference evidence="2 3" key="1">
    <citation type="journal article" date="2018" name="Nat. Ecol. Evol.">
        <title>Pezizomycetes genomes reveal the molecular basis of ectomycorrhizal truffle lifestyle.</title>
        <authorList>
            <person name="Murat C."/>
            <person name="Payen T."/>
            <person name="Noel B."/>
            <person name="Kuo A."/>
            <person name="Morin E."/>
            <person name="Chen J."/>
            <person name="Kohler A."/>
            <person name="Krizsan K."/>
            <person name="Balestrini R."/>
            <person name="Da Silva C."/>
            <person name="Montanini B."/>
            <person name="Hainaut M."/>
            <person name="Levati E."/>
            <person name="Barry K.W."/>
            <person name="Belfiori B."/>
            <person name="Cichocki N."/>
            <person name="Clum A."/>
            <person name="Dockter R.B."/>
            <person name="Fauchery L."/>
            <person name="Guy J."/>
            <person name="Iotti M."/>
            <person name="Le Tacon F."/>
            <person name="Lindquist E.A."/>
            <person name="Lipzen A."/>
            <person name="Malagnac F."/>
            <person name="Mello A."/>
            <person name="Molinier V."/>
            <person name="Miyauchi S."/>
            <person name="Poulain J."/>
            <person name="Riccioni C."/>
            <person name="Rubini A."/>
            <person name="Sitrit Y."/>
            <person name="Splivallo R."/>
            <person name="Traeger S."/>
            <person name="Wang M."/>
            <person name="Zifcakova L."/>
            <person name="Wipf D."/>
            <person name="Zambonelli A."/>
            <person name="Paolocci F."/>
            <person name="Nowrousian M."/>
            <person name="Ottonello S."/>
            <person name="Baldrian P."/>
            <person name="Spatafora J.W."/>
            <person name="Henrissat B."/>
            <person name="Nagy L.G."/>
            <person name="Aury J.M."/>
            <person name="Wincker P."/>
            <person name="Grigoriev I.V."/>
            <person name="Bonfante P."/>
            <person name="Martin F.M."/>
        </authorList>
    </citation>
    <scope>NUCLEOTIDE SEQUENCE [LARGE SCALE GENOMIC DNA]</scope>
    <source>
        <strain evidence="2 3">CCBAS932</strain>
    </source>
</reference>
<protein>
    <recommendedName>
        <fullName evidence="4">TPR-like protein</fullName>
    </recommendedName>
</protein>
<dbReference type="STRING" id="1392247.A0A3N4KYR4"/>
<dbReference type="Gene3D" id="1.25.40.10">
    <property type="entry name" value="Tetratricopeptide repeat domain"/>
    <property type="match status" value="1"/>
</dbReference>
<keyword evidence="3" id="KW-1185">Reference proteome</keyword>
<evidence type="ECO:0000256" key="1">
    <source>
        <dbReference type="SAM" id="MobiDB-lite"/>
    </source>
</evidence>
<evidence type="ECO:0000313" key="2">
    <source>
        <dbReference type="EMBL" id="RPB14608.1"/>
    </source>
</evidence>
<organism evidence="2 3">
    <name type="scientific">Morchella conica CCBAS932</name>
    <dbReference type="NCBI Taxonomy" id="1392247"/>
    <lineage>
        <taxon>Eukaryota</taxon>
        <taxon>Fungi</taxon>
        <taxon>Dikarya</taxon>
        <taxon>Ascomycota</taxon>
        <taxon>Pezizomycotina</taxon>
        <taxon>Pezizomycetes</taxon>
        <taxon>Pezizales</taxon>
        <taxon>Morchellaceae</taxon>
        <taxon>Morchella</taxon>
    </lineage>
</organism>
<sequence length="208" mass="23531">MTTSSSATATEHELGFGERFPEEEEKVSSWRDCWRNVTVLWKGVADFRLPQRLLAESNSYRLSGNTLFTSSLFMAALDAYNLALEYCPVYLTYEAATIHNNISAVHLKLQNPAEAVKSATKALEGRPGWSKALYRRAKGREAIGGWSSLQGAHEDYMALLEKNGEGLTEREKRDLEEKVKWLPRRIEEAREKDTCEVLGKLKDVSFPV</sequence>
<dbReference type="InterPro" id="IPR011990">
    <property type="entry name" value="TPR-like_helical_dom_sf"/>
</dbReference>
<dbReference type="InParanoid" id="A0A3N4KYR4"/>
<dbReference type="EMBL" id="ML119117">
    <property type="protein sequence ID" value="RPB14608.1"/>
    <property type="molecule type" value="Genomic_DNA"/>
</dbReference>
<dbReference type="SUPFAM" id="SSF48452">
    <property type="entry name" value="TPR-like"/>
    <property type="match status" value="1"/>
</dbReference>
<name>A0A3N4KYR4_9PEZI</name>
<evidence type="ECO:0000313" key="3">
    <source>
        <dbReference type="Proteomes" id="UP000277580"/>
    </source>
</evidence>
<dbReference type="Proteomes" id="UP000277580">
    <property type="component" value="Unassembled WGS sequence"/>
</dbReference>
<feature type="compositionally biased region" description="Basic and acidic residues" evidence="1">
    <location>
        <begin position="10"/>
        <end position="20"/>
    </location>
</feature>
<dbReference type="InterPro" id="IPR052769">
    <property type="entry name" value="TPR_domain_protein"/>
</dbReference>
<dbReference type="PANTHER" id="PTHR46014:SF1">
    <property type="entry name" value="TETRATRICOPEPTIDE REPEAT PROTEIN 1"/>
    <property type="match status" value="1"/>
</dbReference>
<dbReference type="PANTHER" id="PTHR46014">
    <property type="entry name" value="TETRATRICOPEPTIDE REPEAT PROTEIN 1"/>
    <property type="match status" value="1"/>
</dbReference>